<dbReference type="Proteomes" id="UP000094236">
    <property type="component" value="Unassembled WGS sequence"/>
</dbReference>
<keyword evidence="2" id="KW-1185">Reference proteome</keyword>
<evidence type="ECO:0000313" key="1">
    <source>
        <dbReference type="EMBL" id="ODV94948.1"/>
    </source>
</evidence>
<sequence length="297" mass="35159">MPTYFVSIKRSSSSLYLFIAGNNMFSSRNMVKGDKLVGILQRLVDEVQDKHYDSTTDFINQINRSYYNSLLKNFSKNYELNLLDILNNNILASEKRQNRKLATVVQFIDSEDLIFQFYLSLLLINEILTKIDSNKDLYWLNDFKYYILLDKEHDPRIVSLLKKLIDASMLSYNLEIRLSPKDLNYFVEDGEDSIDLLLLLHKDQFKNLSVLQEVESLCLIHANGSFIISNIFEYKNGLEEYVDAAPFEKNYYYNVGRWNFIYENKLIKVDKKDLKIEKLKYFIPDYIEFTRCVEYLS</sequence>
<reference evidence="2" key="1">
    <citation type="submission" date="2016-05" db="EMBL/GenBank/DDBJ databases">
        <title>Comparative genomics of biotechnologically important yeasts.</title>
        <authorList>
            <consortium name="DOE Joint Genome Institute"/>
            <person name="Riley R."/>
            <person name="Haridas S."/>
            <person name="Wolfe K.H."/>
            <person name="Lopes M.R."/>
            <person name="Hittinger C.T."/>
            <person name="Goker M."/>
            <person name="Salamov A."/>
            <person name="Wisecaver J."/>
            <person name="Long T.M."/>
            <person name="Aerts A.L."/>
            <person name="Barry K."/>
            <person name="Choi C."/>
            <person name="Clum A."/>
            <person name="Coughlan A.Y."/>
            <person name="Deshpande S."/>
            <person name="Douglass A.P."/>
            <person name="Hanson S.J."/>
            <person name="Klenk H.-P."/>
            <person name="Labutti K."/>
            <person name="Lapidus A."/>
            <person name="Lindquist E."/>
            <person name="Lipzen A."/>
            <person name="Meier-Kolthoff J.P."/>
            <person name="Ohm R.A."/>
            <person name="Otillar R.P."/>
            <person name="Pangilinan J."/>
            <person name="Peng Y."/>
            <person name="Rokas A."/>
            <person name="Rosa C.A."/>
            <person name="Scheuner C."/>
            <person name="Sibirny A.A."/>
            <person name="Slot J.C."/>
            <person name="Stielow J.B."/>
            <person name="Sun H."/>
            <person name="Kurtzman C.P."/>
            <person name="Blackwell M."/>
            <person name="Grigoriev I.V."/>
            <person name="Jeffries T.W."/>
        </authorList>
    </citation>
    <scope>NUCLEOTIDE SEQUENCE [LARGE SCALE GENOMIC DNA]</scope>
    <source>
        <strain evidence="2">NRRL Y-2460</strain>
    </source>
</reference>
<dbReference type="AlphaFoldDB" id="A0A1E4TTE2"/>
<protein>
    <submittedName>
        <fullName evidence="1">Uncharacterized protein</fullName>
    </submittedName>
</protein>
<proteinExistence type="predicted"/>
<organism evidence="1 2">
    <name type="scientific">Pachysolen tannophilus NRRL Y-2460</name>
    <dbReference type="NCBI Taxonomy" id="669874"/>
    <lineage>
        <taxon>Eukaryota</taxon>
        <taxon>Fungi</taxon>
        <taxon>Dikarya</taxon>
        <taxon>Ascomycota</taxon>
        <taxon>Saccharomycotina</taxon>
        <taxon>Pichiomycetes</taxon>
        <taxon>Pachysolenaceae</taxon>
        <taxon>Pachysolen</taxon>
    </lineage>
</organism>
<dbReference type="EMBL" id="KV454015">
    <property type="protein sequence ID" value="ODV94948.1"/>
    <property type="molecule type" value="Genomic_DNA"/>
</dbReference>
<accession>A0A1E4TTE2</accession>
<gene>
    <name evidence="1" type="ORF">PACTADRAFT_3835</name>
</gene>
<name>A0A1E4TTE2_PACTA</name>
<evidence type="ECO:0000313" key="2">
    <source>
        <dbReference type="Proteomes" id="UP000094236"/>
    </source>
</evidence>